<dbReference type="Proteomes" id="UP001647509">
    <property type="component" value="Unassembled WGS sequence"/>
</dbReference>
<proteinExistence type="predicted"/>
<reference evidence="1" key="1">
    <citation type="submission" date="2021-05" db="EMBL/GenBank/DDBJ databases">
        <title>Draft genomes of bacteria isolated from model marine particles.</title>
        <authorList>
            <person name="Datta M.S."/>
            <person name="Schwartzman J.A."/>
            <person name="Enke T.N."/>
            <person name="Saavedra J."/>
            <person name="Cermak N."/>
            <person name="Cordero O.X."/>
        </authorList>
    </citation>
    <scope>NUCLEOTIDE SEQUENCE</scope>
    <source>
        <strain evidence="1">I2M19</strain>
    </source>
</reference>
<protein>
    <submittedName>
        <fullName evidence="1">PorT family protein</fullName>
    </submittedName>
</protein>
<organism evidence="1 2">
    <name type="scientific">Pseudotamlana agarivorans</name>
    <dbReference type="NCBI Taxonomy" id="481183"/>
    <lineage>
        <taxon>Bacteria</taxon>
        <taxon>Pseudomonadati</taxon>
        <taxon>Bacteroidota</taxon>
        <taxon>Flavobacteriia</taxon>
        <taxon>Flavobacteriales</taxon>
        <taxon>Flavobacteriaceae</taxon>
        <taxon>Pseudotamlana</taxon>
    </lineage>
</organism>
<name>A0ACC5U9T0_9FLAO</name>
<evidence type="ECO:0000313" key="2">
    <source>
        <dbReference type="Proteomes" id="UP001647509"/>
    </source>
</evidence>
<evidence type="ECO:0000313" key="1">
    <source>
        <dbReference type="EMBL" id="MBU2951031.1"/>
    </source>
</evidence>
<gene>
    <name evidence="1" type="ORF">KO493_10010</name>
</gene>
<sequence length="175" mass="19799">MKYIYLLTTIVMCSWTGQSQNVKYGVRGGMNTSSLDFYSEIPVENKHRNSVYFGVLADIGLTKGISLIPELQFSYEGSKTDELQFNYIQMPVLISIKLFKKIHVNFGPQVGLKIHEVDDRAADFGFSSILGLEYRINYALYVDVRHSNGLRNVFDDDSGLGAKNKNFQIGVGYKF</sequence>
<accession>A0ACC5U9T0</accession>
<comment type="caution">
    <text evidence="1">The sequence shown here is derived from an EMBL/GenBank/DDBJ whole genome shotgun (WGS) entry which is preliminary data.</text>
</comment>
<dbReference type="EMBL" id="JAHKPD010000014">
    <property type="protein sequence ID" value="MBU2951031.1"/>
    <property type="molecule type" value="Genomic_DNA"/>
</dbReference>
<keyword evidence="2" id="KW-1185">Reference proteome</keyword>